<name>A0A8U0HS62_9EURY</name>
<accession>A0A8U0HS62</accession>
<organism evidence="2 3">
    <name type="scientific">Halorussus limi</name>
    <dbReference type="NCBI Taxonomy" id="2938695"/>
    <lineage>
        <taxon>Archaea</taxon>
        <taxon>Methanobacteriati</taxon>
        <taxon>Methanobacteriota</taxon>
        <taxon>Stenosarchaea group</taxon>
        <taxon>Halobacteria</taxon>
        <taxon>Halobacteriales</taxon>
        <taxon>Haladaptataceae</taxon>
        <taxon>Halorussus</taxon>
    </lineage>
</organism>
<protein>
    <submittedName>
        <fullName evidence="2">Uncharacterized protein</fullName>
    </submittedName>
</protein>
<keyword evidence="1" id="KW-0812">Transmembrane</keyword>
<keyword evidence="1" id="KW-0472">Membrane</keyword>
<dbReference type="GeneID" id="72186386"/>
<feature type="transmembrane region" description="Helical" evidence="1">
    <location>
        <begin position="6"/>
        <end position="29"/>
    </location>
</feature>
<keyword evidence="3" id="KW-1185">Reference proteome</keyword>
<evidence type="ECO:0000256" key="1">
    <source>
        <dbReference type="SAM" id="Phobius"/>
    </source>
</evidence>
<sequence length="94" mass="9382">MVLERILALATIIVLAGTLPLAVVAARGFQGAPFGSVLRPLPFVLLAYVALNAGTAVGVSLPPAVALVASGVATVGALVGAANVLVLLTERRKI</sequence>
<dbReference type="RefSeq" id="WP_248649750.1">
    <property type="nucleotide sequence ID" value="NZ_CP096659.1"/>
</dbReference>
<dbReference type="Proteomes" id="UP000830729">
    <property type="component" value="Chromosome"/>
</dbReference>
<proteinExistence type="predicted"/>
<feature type="transmembrane region" description="Helical" evidence="1">
    <location>
        <begin position="67"/>
        <end position="88"/>
    </location>
</feature>
<gene>
    <name evidence="2" type="ORF">M0R89_14265</name>
</gene>
<evidence type="ECO:0000313" key="2">
    <source>
        <dbReference type="EMBL" id="UPV73698.1"/>
    </source>
</evidence>
<reference evidence="2 3" key="1">
    <citation type="submission" date="2022-04" db="EMBL/GenBank/DDBJ databases">
        <title>Diverse halophilic archaea isolated from saline environments.</title>
        <authorList>
            <person name="Cui H.-L."/>
        </authorList>
    </citation>
    <scope>NUCLEOTIDE SEQUENCE [LARGE SCALE GENOMIC DNA]</scope>
    <source>
        <strain evidence="2 3">XZYJT49</strain>
    </source>
</reference>
<dbReference type="EMBL" id="CP096659">
    <property type="protein sequence ID" value="UPV73698.1"/>
    <property type="molecule type" value="Genomic_DNA"/>
</dbReference>
<dbReference type="KEGG" id="halx:M0R89_14265"/>
<dbReference type="AlphaFoldDB" id="A0A8U0HS62"/>
<keyword evidence="1" id="KW-1133">Transmembrane helix</keyword>
<evidence type="ECO:0000313" key="3">
    <source>
        <dbReference type="Proteomes" id="UP000830729"/>
    </source>
</evidence>